<evidence type="ECO:0000256" key="1">
    <source>
        <dbReference type="SAM" id="Phobius"/>
    </source>
</evidence>
<evidence type="ECO:0000313" key="3">
    <source>
        <dbReference type="Proteomes" id="UP000237889"/>
    </source>
</evidence>
<sequence length="274" mass="29553">MNPPFPNRPLEVKLPKPESRLSAFFLFLGAMVLAGGIGWLAVPGLVADWPLVGNAEPATQARFVSGRCKGKLVLHFCDITYERRGPAGTVREESHIGFFEVHVGSRSVRLMQQKGDPSRVSSDIALDMYWNRVATAGLFILLFGGGGLVLFGRAMRGRPDPNARFRALSGRLLRPVLVDLRGVESQDKTSWTWGFQPRRNGPATPPSFSQALPVGTFPFVLDGEARTALAVTDAAGDQVMLLDMPLSIVGFTAEERAALLAWREGVAAAGLAAA</sequence>
<keyword evidence="1" id="KW-0812">Transmembrane</keyword>
<keyword evidence="3" id="KW-1185">Reference proteome</keyword>
<keyword evidence="1" id="KW-1133">Transmembrane helix</keyword>
<feature type="transmembrane region" description="Helical" evidence="1">
    <location>
        <begin position="129"/>
        <end position="151"/>
    </location>
</feature>
<name>A0A2S0NDW8_9HYPH</name>
<reference evidence="2 3" key="1">
    <citation type="submission" date="2018-03" db="EMBL/GenBank/DDBJ databases">
        <title>Genome sequencing of Phreatobacter sp.</title>
        <authorList>
            <person name="Kim S.-J."/>
            <person name="Heo J."/>
            <person name="Kwon S.-W."/>
        </authorList>
    </citation>
    <scope>NUCLEOTIDE SEQUENCE [LARGE SCALE GENOMIC DNA]</scope>
    <source>
        <strain evidence="2 3">S-12</strain>
    </source>
</reference>
<evidence type="ECO:0000313" key="2">
    <source>
        <dbReference type="EMBL" id="AVO46348.1"/>
    </source>
</evidence>
<dbReference type="RefSeq" id="WP_106749689.1">
    <property type="nucleotide sequence ID" value="NZ_CP027668.1"/>
</dbReference>
<dbReference type="Proteomes" id="UP000237889">
    <property type="component" value="Chromosome"/>
</dbReference>
<keyword evidence="1" id="KW-0472">Membrane</keyword>
<dbReference type="EMBL" id="CP027668">
    <property type="protein sequence ID" value="AVO46348.1"/>
    <property type="molecule type" value="Genomic_DNA"/>
</dbReference>
<dbReference type="OrthoDB" id="8478544at2"/>
<gene>
    <name evidence="2" type="ORF">C6569_15515</name>
</gene>
<dbReference type="KEGG" id="phr:C6569_15515"/>
<feature type="transmembrane region" description="Helical" evidence="1">
    <location>
        <begin position="21"/>
        <end position="42"/>
    </location>
</feature>
<accession>A0A2S0NDW8</accession>
<organism evidence="2 3">
    <name type="scientific">Phreatobacter cathodiphilus</name>
    <dbReference type="NCBI Taxonomy" id="1868589"/>
    <lineage>
        <taxon>Bacteria</taxon>
        <taxon>Pseudomonadati</taxon>
        <taxon>Pseudomonadota</taxon>
        <taxon>Alphaproteobacteria</taxon>
        <taxon>Hyphomicrobiales</taxon>
        <taxon>Phreatobacteraceae</taxon>
        <taxon>Phreatobacter</taxon>
    </lineage>
</organism>
<proteinExistence type="predicted"/>
<dbReference type="AlphaFoldDB" id="A0A2S0NDW8"/>
<protein>
    <submittedName>
        <fullName evidence="2">Uncharacterized protein</fullName>
    </submittedName>
</protein>